<sequence>MTQQFAHKIDRVLGGLLVASSLTISGFMPLRAIASDAPRNLQTEQAPDVIALQNQSSLSNGVHLYGETLLPDQLGATYMVFEVDNNQVTGAFYMPRSSFDCFQGQFAGNQLDLTVTNSYDQMAHNVSLILENDSYIASIGDPMTVPASLNGLHNLATISENDYRILETCKADF</sequence>
<accession>A0A9E9CBB9</accession>
<protein>
    <submittedName>
        <fullName evidence="1">Uncharacterized protein</fullName>
    </submittedName>
</protein>
<dbReference type="RefSeq" id="WP_268612225.1">
    <property type="nucleotide sequence ID" value="NZ_CP113797.1"/>
</dbReference>
<dbReference type="EMBL" id="CP113797">
    <property type="protein sequence ID" value="WAL62117.1"/>
    <property type="molecule type" value="Genomic_DNA"/>
</dbReference>
<dbReference type="Proteomes" id="UP001163152">
    <property type="component" value="Chromosome"/>
</dbReference>
<proteinExistence type="predicted"/>
<dbReference type="KEGG" id="tsin:OXH18_09065"/>
<name>A0A9E9CBB9_9CYAN</name>
<evidence type="ECO:0000313" key="2">
    <source>
        <dbReference type="Proteomes" id="UP001163152"/>
    </source>
</evidence>
<dbReference type="AlphaFoldDB" id="A0A9E9CBB9"/>
<reference evidence="1" key="1">
    <citation type="submission" date="2022-12" db="EMBL/GenBank/DDBJ databases">
        <title>Polyphasic identification of a Novel Hot-Spring Cyanobacterium Ocullathermofonsia sinensis gen nov. sp. nov. and Genomic Insights on its Adaptations to the Thermal Habitat.</title>
        <authorList>
            <person name="Daroch M."/>
            <person name="Tang J."/>
            <person name="Jiang Y."/>
        </authorList>
    </citation>
    <scope>NUCLEOTIDE SEQUENCE</scope>
    <source>
        <strain evidence="1">PKUAC-SCTA174</strain>
    </source>
</reference>
<keyword evidence="2" id="KW-1185">Reference proteome</keyword>
<evidence type="ECO:0000313" key="1">
    <source>
        <dbReference type="EMBL" id="WAL62117.1"/>
    </source>
</evidence>
<gene>
    <name evidence="1" type="ORF">OXH18_09065</name>
</gene>
<organism evidence="1 2">
    <name type="scientific">Thermocoleostomius sinensis A174</name>
    <dbReference type="NCBI Taxonomy" id="2016057"/>
    <lineage>
        <taxon>Bacteria</taxon>
        <taxon>Bacillati</taxon>
        <taxon>Cyanobacteriota</taxon>
        <taxon>Cyanophyceae</taxon>
        <taxon>Oculatellales</taxon>
        <taxon>Oculatellaceae</taxon>
        <taxon>Thermocoleostomius</taxon>
    </lineage>
</organism>